<organism evidence="1 2">
    <name type="scientific">Hygrophoropsis aurantiaca</name>
    <dbReference type="NCBI Taxonomy" id="72124"/>
    <lineage>
        <taxon>Eukaryota</taxon>
        <taxon>Fungi</taxon>
        <taxon>Dikarya</taxon>
        <taxon>Basidiomycota</taxon>
        <taxon>Agaricomycotina</taxon>
        <taxon>Agaricomycetes</taxon>
        <taxon>Agaricomycetidae</taxon>
        <taxon>Boletales</taxon>
        <taxon>Coniophorineae</taxon>
        <taxon>Hygrophoropsidaceae</taxon>
        <taxon>Hygrophoropsis</taxon>
    </lineage>
</organism>
<accession>A0ACB8AC80</accession>
<keyword evidence="2" id="KW-1185">Reference proteome</keyword>
<comment type="caution">
    <text evidence="1">The sequence shown here is derived from an EMBL/GenBank/DDBJ whole genome shotgun (WGS) entry which is preliminary data.</text>
</comment>
<gene>
    <name evidence="1" type="ORF">BJ138DRAFT_1113486</name>
</gene>
<dbReference type="Proteomes" id="UP000790377">
    <property type="component" value="Unassembled WGS sequence"/>
</dbReference>
<protein>
    <submittedName>
        <fullName evidence="1">Uncharacterized protein</fullName>
    </submittedName>
</protein>
<reference evidence="1" key="1">
    <citation type="journal article" date="2021" name="New Phytol.">
        <title>Evolutionary innovations through gain and loss of genes in the ectomycorrhizal Boletales.</title>
        <authorList>
            <person name="Wu G."/>
            <person name="Miyauchi S."/>
            <person name="Morin E."/>
            <person name="Kuo A."/>
            <person name="Drula E."/>
            <person name="Varga T."/>
            <person name="Kohler A."/>
            <person name="Feng B."/>
            <person name="Cao Y."/>
            <person name="Lipzen A."/>
            <person name="Daum C."/>
            <person name="Hundley H."/>
            <person name="Pangilinan J."/>
            <person name="Johnson J."/>
            <person name="Barry K."/>
            <person name="LaButti K."/>
            <person name="Ng V."/>
            <person name="Ahrendt S."/>
            <person name="Min B."/>
            <person name="Choi I.G."/>
            <person name="Park H."/>
            <person name="Plett J.M."/>
            <person name="Magnuson J."/>
            <person name="Spatafora J.W."/>
            <person name="Nagy L.G."/>
            <person name="Henrissat B."/>
            <person name="Grigoriev I.V."/>
            <person name="Yang Z.L."/>
            <person name="Xu J."/>
            <person name="Martin F.M."/>
        </authorList>
    </citation>
    <scope>NUCLEOTIDE SEQUENCE</scope>
    <source>
        <strain evidence="1">ATCC 28755</strain>
    </source>
</reference>
<proteinExistence type="predicted"/>
<dbReference type="EMBL" id="MU267689">
    <property type="protein sequence ID" value="KAH7911106.1"/>
    <property type="molecule type" value="Genomic_DNA"/>
</dbReference>
<evidence type="ECO:0000313" key="2">
    <source>
        <dbReference type="Proteomes" id="UP000790377"/>
    </source>
</evidence>
<name>A0ACB8AC80_9AGAM</name>
<evidence type="ECO:0000313" key="1">
    <source>
        <dbReference type="EMBL" id="KAH7911106.1"/>
    </source>
</evidence>
<sequence>MTRSGQPFKATTGPPILKEKKRKNFYEHGKDALELAMTVGACQEDKSLRKAEKHHQPQPGQPRSDRKDVKSRQKNKLKETKAIIASSRARSKREKAKLRKDTPGGQVDRRGTAAPDVAEKSSTRKKVSFA</sequence>